<dbReference type="Pfam" id="PF04978">
    <property type="entry name" value="MST"/>
    <property type="match status" value="1"/>
</dbReference>
<keyword evidence="2" id="KW-1185">Reference proteome</keyword>
<dbReference type="Gene3D" id="1.20.120.450">
    <property type="entry name" value="dinb family like domain"/>
    <property type="match status" value="1"/>
</dbReference>
<dbReference type="InterPro" id="IPR034660">
    <property type="entry name" value="DinB/YfiT-like"/>
</dbReference>
<proteinExistence type="predicted"/>
<dbReference type="RefSeq" id="WP_014151082.1">
    <property type="nucleotide sequence ID" value="NC_016113.1"/>
</dbReference>
<sequence length="176" mass="19909">MTTPTPPPPEPPVGLAEPDELLPAFLDHYRDTVLRKLDGLSDEELRTSRLPSGWTPLGLLKHLAYVERRWFRWGFAAEKVRAYADPEGRDGDADWVLEPHDTPASVREFFRHEVACSRRITAAARYTDRARLGEGFEADEEPPTLAWIMAHMLQEYARHAGHLDVARELADGVVGE</sequence>
<dbReference type="AlphaFoldDB" id="F8JMQ7"/>
<protein>
    <recommendedName>
        <fullName evidence="3">Mini-circle protein</fullName>
    </recommendedName>
</protein>
<dbReference type="KEGG" id="sct:SCAT_p0627"/>
<dbReference type="HOGENOM" id="CLU_097062_2_0_11"/>
<dbReference type="Proteomes" id="UP000007842">
    <property type="component" value="Plasmid pSCATT"/>
</dbReference>
<dbReference type="SUPFAM" id="SSF109854">
    <property type="entry name" value="DinB/YfiT-like putative metalloenzymes"/>
    <property type="match status" value="1"/>
</dbReference>
<gene>
    <name evidence="1" type="ordered locus">SCATT_p11150</name>
</gene>
<geneLocation type="plasmid" evidence="1 2">
    <name>pSCATT</name>
</geneLocation>
<evidence type="ECO:0008006" key="3">
    <source>
        <dbReference type="Google" id="ProtNLM"/>
    </source>
</evidence>
<dbReference type="OrthoDB" id="4548523at2"/>
<accession>G8XEN5</accession>
<dbReference type="EMBL" id="CP003229">
    <property type="protein sequence ID" value="AEW99308.1"/>
    <property type="molecule type" value="Genomic_DNA"/>
</dbReference>
<reference evidence="2" key="1">
    <citation type="submission" date="2011-12" db="EMBL/GenBank/DDBJ databases">
        <title>Complete genome sequence of Streptomyces cattleya strain DSM 46488.</title>
        <authorList>
            <person name="Ou H.-Y."/>
            <person name="Li P."/>
            <person name="Zhao C."/>
            <person name="O'Hagan D."/>
            <person name="Deng Z."/>
        </authorList>
    </citation>
    <scope>NUCLEOTIDE SEQUENCE [LARGE SCALE GENOMIC DNA]</scope>
    <source>
        <strain evidence="2">ATCC 35852 / DSM 46488 / JCM 4925 / NBRC 14057 / NRRL 8057</strain>
        <plasmid evidence="2">Plasmid pSCATT</plasmid>
    </source>
</reference>
<evidence type="ECO:0000313" key="2">
    <source>
        <dbReference type="Proteomes" id="UP000007842"/>
    </source>
</evidence>
<dbReference type="KEGG" id="scy:SCATT_p11150"/>
<keyword evidence="1" id="KW-0614">Plasmid</keyword>
<evidence type="ECO:0000313" key="1">
    <source>
        <dbReference type="EMBL" id="AEW99308.1"/>
    </source>
</evidence>
<dbReference type="PATRIC" id="fig|1003195.11.peg.606"/>
<accession>F8JMQ7</accession>
<name>F8JMQ7_STREN</name>
<dbReference type="InterPro" id="IPR007061">
    <property type="entry name" value="MST-like"/>
</dbReference>
<organism evidence="1 2">
    <name type="scientific">Streptantibioticus cattleyicolor (strain ATCC 35852 / DSM 46488 / JCM 4925 / NBRC 14057 / NRRL 8057)</name>
    <name type="common">Streptomyces cattleya</name>
    <dbReference type="NCBI Taxonomy" id="1003195"/>
    <lineage>
        <taxon>Bacteria</taxon>
        <taxon>Bacillati</taxon>
        <taxon>Actinomycetota</taxon>
        <taxon>Actinomycetes</taxon>
        <taxon>Kitasatosporales</taxon>
        <taxon>Streptomycetaceae</taxon>
        <taxon>Streptantibioticus</taxon>
    </lineage>
</organism>